<keyword evidence="1" id="KW-0145">Chemotaxis</keyword>
<organism evidence="3 4">
    <name type="scientific">Dethiosulfovibrio salsuginis</name>
    <dbReference type="NCBI Taxonomy" id="561720"/>
    <lineage>
        <taxon>Bacteria</taxon>
        <taxon>Thermotogati</taxon>
        <taxon>Synergistota</taxon>
        <taxon>Synergistia</taxon>
        <taxon>Synergistales</taxon>
        <taxon>Dethiosulfovibrionaceae</taxon>
        <taxon>Dethiosulfovibrio</taxon>
    </lineage>
</organism>
<dbReference type="AlphaFoldDB" id="A0A1X7KXM6"/>
<name>A0A1X7KXM6_9BACT</name>
<dbReference type="InterPro" id="IPR028976">
    <property type="entry name" value="CheC-like_sf"/>
</dbReference>
<evidence type="ECO:0000256" key="1">
    <source>
        <dbReference type="ARBA" id="ARBA00022500"/>
    </source>
</evidence>
<protein>
    <submittedName>
        <fullName evidence="3">Chemotaxis protein CheX</fullName>
    </submittedName>
</protein>
<dbReference type="RefSeq" id="WP_085545456.1">
    <property type="nucleotide sequence ID" value="NZ_FXBB01000039.1"/>
</dbReference>
<keyword evidence="4" id="KW-1185">Reference proteome</keyword>
<dbReference type="STRING" id="561720.SAMN06275492_13921"/>
<dbReference type="Pfam" id="PF13690">
    <property type="entry name" value="CheX"/>
    <property type="match status" value="1"/>
</dbReference>
<dbReference type="EMBL" id="FXBB01000039">
    <property type="protein sequence ID" value="SMG46190.1"/>
    <property type="molecule type" value="Genomic_DNA"/>
</dbReference>
<dbReference type="SUPFAM" id="SSF103039">
    <property type="entry name" value="CheC-like"/>
    <property type="match status" value="1"/>
</dbReference>
<dbReference type="Proteomes" id="UP000193355">
    <property type="component" value="Unassembled WGS sequence"/>
</dbReference>
<proteinExistence type="predicted"/>
<dbReference type="CDD" id="cd17906">
    <property type="entry name" value="CheX"/>
    <property type="match status" value="1"/>
</dbReference>
<dbReference type="Gene3D" id="3.40.1550.10">
    <property type="entry name" value="CheC-like"/>
    <property type="match status" value="1"/>
</dbReference>
<gene>
    <name evidence="3" type="ORF">SAMN06275492_13921</name>
</gene>
<sequence length="162" mass="16418">MSSQKLTTLVNTFGTSLISVAGEVGVSAELLKAQITRGVSVDNACCAALIGIVGDGIQGTIVIMLDMGGFSSTVTAMSGGMIQPNLEDSIAMSVVGELSNMVSGRALTQAALPGIDVTPPQLISGSGIRTVPAQSPEIISFTLPFQVAGGGKIYLVLSFNSI</sequence>
<evidence type="ECO:0000313" key="4">
    <source>
        <dbReference type="Proteomes" id="UP000193355"/>
    </source>
</evidence>
<dbReference type="OrthoDB" id="5030at2"/>
<dbReference type="GO" id="GO:0006935">
    <property type="term" value="P:chemotaxis"/>
    <property type="evidence" value="ECO:0007669"/>
    <property type="project" value="UniProtKB-KW"/>
</dbReference>
<evidence type="ECO:0000313" key="3">
    <source>
        <dbReference type="EMBL" id="SMG46190.1"/>
    </source>
</evidence>
<evidence type="ECO:0000259" key="2">
    <source>
        <dbReference type="Pfam" id="PF13690"/>
    </source>
</evidence>
<reference evidence="4" key="1">
    <citation type="submission" date="2017-04" db="EMBL/GenBank/DDBJ databases">
        <authorList>
            <person name="Varghese N."/>
            <person name="Submissions S."/>
        </authorList>
    </citation>
    <scope>NUCLEOTIDE SEQUENCE [LARGE SCALE GENOMIC DNA]</scope>
    <source>
        <strain evidence="4">USBA 82</strain>
    </source>
</reference>
<dbReference type="InterPro" id="IPR028051">
    <property type="entry name" value="CheX-like_dom"/>
</dbReference>
<feature type="domain" description="Chemotaxis phosphatase CheX-like" evidence="2">
    <location>
        <begin position="47"/>
        <end position="138"/>
    </location>
</feature>
<accession>A0A1X7KXM6</accession>